<proteinExistence type="predicted"/>
<comment type="caution">
    <text evidence="1">The sequence shown here is derived from an EMBL/GenBank/DDBJ whole genome shotgun (WGS) entry which is preliminary data.</text>
</comment>
<evidence type="ECO:0000313" key="2">
    <source>
        <dbReference type="Proteomes" id="UP000192328"/>
    </source>
</evidence>
<sequence length="267" mass="29919">MRIVHPQQPVNGLNPEDVFYAVDDLGAQTGYGFILYQLQPGLYPDCPVNLYFSIAGDPASRYLLFGALVARARILQNVNPQMRCRLYTSIDPSDIQMKDFYLHNGFDCNETDEILQLAIPYGDGRIPMSCTVAPTPLNTWDEQNSLIYRLQMNEISFVDMNYLKSLQRMPHFMTLGLYRNAVLIGEVIMAGQGSDCELVAIYIEPGSRNQGMGKALLHRMMAIMAAEGVTRITTRIMSRSLPQQRLAADFGGTVLGVNMLFPGMYLN</sequence>
<dbReference type="Proteomes" id="UP000192328">
    <property type="component" value="Unassembled WGS sequence"/>
</dbReference>
<protein>
    <submittedName>
        <fullName evidence="1">Protein N-acetyltransferase, RimJ/RimL family</fullName>
    </submittedName>
</protein>
<reference evidence="1" key="1">
    <citation type="submission" date="2017-04" db="EMBL/GenBank/DDBJ databases">
        <authorList>
            <person name="Varghese N."/>
            <person name="Submissions S."/>
        </authorList>
    </citation>
    <scope>NUCLEOTIDE SEQUENCE</scope>
    <source>
        <strain evidence="1">WTE2008</strain>
    </source>
</reference>
<dbReference type="EMBL" id="FWXZ01000005">
    <property type="protein sequence ID" value="SMC77605.1"/>
    <property type="molecule type" value="Genomic_DNA"/>
</dbReference>
<gene>
    <name evidence="1" type="ORF">SAMN06297397_2467</name>
</gene>
<accession>A0AC61PNN2</accession>
<name>A0AC61PNN2_9FIRM</name>
<evidence type="ECO:0000313" key="1">
    <source>
        <dbReference type="EMBL" id="SMC77605.1"/>
    </source>
</evidence>
<keyword evidence="2" id="KW-1185">Reference proteome</keyword>
<organism evidence="1 2">
    <name type="scientific">Aristaeella lactis</name>
    <dbReference type="NCBI Taxonomy" id="3046383"/>
    <lineage>
        <taxon>Bacteria</taxon>
        <taxon>Bacillati</taxon>
        <taxon>Bacillota</taxon>
        <taxon>Clostridia</taxon>
        <taxon>Eubacteriales</taxon>
        <taxon>Aristaeellaceae</taxon>
        <taxon>Aristaeella</taxon>
    </lineage>
</organism>